<dbReference type="InterPro" id="IPR001431">
    <property type="entry name" value="Pept_M16_Zn_BS"/>
</dbReference>
<dbReference type="EC" id="3.4.24.56" evidence="14"/>
<evidence type="ECO:0000256" key="2">
    <source>
        <dbReference type="ARBA" id="ARBA00007261"/>
    </source>
</evidence>
<comment type="cofactor">
    <cofactor evidence="1">
        <name>Zn(2+)</name>
        <dbReference type="ChEBI" id="CHEBI:29105"/>
    </cofactor>
</comment>
<dbReference type="InterPro" id="IPR011249">
    <property type="entry name" value="Metalloenz_LuxS/M16"/>
</dbReference>
<dbReference type="Gramene" id="PRQ34785">
    <property type="protein sequence ID" value="PRQ34785"/>
    <property type="gene ID" value="RchiOBHm_Chr5g0072931"/>
</dbReference>
<dbReference type="InterPro" id="IPR032632">
    <property type="entry name" value="Peptidase_M16_M"/>
</dbReference>
<feature type="region of interest" description="Disordered" evidence="9">
    <location>
        <begin position="42"/>
        <end position="65"/>
    </location>
</feature>
<evidence type="ECO:0000256" key="9">
    <source>
        <dbReference type="SAM" id="MobiDB-lite"/>
    </source>
</evidence>
<comment type="similarity">
    <text evidence="2 8">Belongs to the peptidase M16 family.</text>
</comment>
<feature type="domain" description="Peptidase M16 middle/third" evidence="12">
    <location>
        <begin position="404"/>
        <end position="687"/>
    </location>
</feature>
<dbReference type="PANTHER" id="PTHR43690:SF18">
    <property type="entry name" value="INSULIN-DEGRADING ENZYME-RELATED"/>
    <property type="match status" value="1"/>
</dbReference>
<dbReference type="GO" id="GO:0006508">
    <property type="term" value="P:proteolysis"/>
    <property type="evidence" value="ECO:0007669"/>
    <property type="project" value="UniProtKB-KW"/>
</dbReference>
<keyword evidence="3" id="KW-0645">Protease</keyword>
<feature type="domain" description="Peptidase M16 C-terminal" evidence="11">
    <location>
        <begin position="223"/>
        <end position="398"/>
    </location>
</feature>
<evidence type="ECO:0000313" key="14">
    <source>
        <dbReference type="EMBL" id="PRQ34785.1"/>
    </source>
</evidence>
<sequence length="984" mass="114054">MGRCTFSSDDIVIKSPNDKKLYRLIKLENGLTALLIHDPEIYPQGSKSLEPSEEDEAAAKGGDGASETKKAAAAMCVGMGSFSDPMEAQGLAHFLEHMLFMGSTKFPVENEYNSYLSKHGGSSNAYTKEEHTCYHFDVKRDFLKGALKRFSQFFVSPLMRSEAMEREVQSIDSEFNRVLHSDLWRLQQLRDHTSSPGHPFNKFSWGNKKSLDGAKEKGINLQEQILKLYRDYYHGGLMKLVVIGGESLNVLEQWVLKLFGDIRNGPQVNLEFKAEGSIWNVGKLYRLEAVNDVPMLNLAWTLPCLTQHYLKSPEYYLWHLLAHESRGGLQFYLKTRGWAVSLSAWVESYSVAYVFGMNIYLTDSGLEKIFEIIGFVYQYIKLLRQVSPQKWIFQELQDIQNICFRFVEEQPQDDYASELAGNLLLYPAEHVISAQCVYEIWDEELIEYVLSFFRPDNMRMDVISKFSTMSKDFQCEPWFGSHYIEEDVSPFLMDLWKDPPEVNVSLHFREKNEFIPSDFSIRSDGLDTTYTSSPRCILDEPLLKFWYKLDRTFKVPRANIYFRISLKGGFDDLKSSLLTVLYIDLLRDELNEILYQASFALLDTSLYVNNCYLELKLWGFNDKLPAVLSTILTTTKKFLPTYDRFKVIKENMERLIKNTNMNPLSHAEYLKLQVLYQRFYDVDDQLHVLNGLSVSDVKSFIPELWSQLYIEGLGHGNLLEEEAISLLNMVKTIFSGQPLPTELMLKNKCICLTPDANLIRDVSVKYKTETNSVIQLCFQIERAVGIDSTRLRALIDLFDEIIDEPLYDQLRTKEQLGYVVQCDWEVIFGVFGFYFIVQSSEYNPIYLQRRVDNFINGLEDILQGLDDDSFENYRGGLMAKLLVKNSSLIHETNRFWNQIIHKRYTFDYAKRVAEELSSLQKEDVVNFYKTYLQQSSPKRRRLGIRVWGCNTDLKEAEESRPESVQVIEDLEAFKMSSEFYPHGC</sequence>
<dbReference type="PANTHER" id="PTHR43690">
    <property type="entry name" value="NARDILYSIN"/>
    <property type="match status" value="1"/>
</dbReference>
<dbReference type="OrthoDB" id="952271at2759"/>
<dbReference type="GO" id="GO:0005829">
    <property type="term" value="C:cytosol"/>
    <property type="evidence" value="ECO:0007669"/>
    <property type="project" value="TreeGrafter"/>
</dbReference>
<keyword evidence="15" id="KW-1185">Reference proteome</keyword>
<dbReference type="InterPro" id="IPR050626">
    <property type="entry name" value="Peptidase_M16"/>
</dbReference>
<keyword evidence="6" id="KW-0862">Zinc</keyword>
<evidence type="ECO:0000256" key="7">
    <source>
        <dbReference type="ARBA" id="ARBA00023049"/>
    </source>
</evidence>
<feature type="domain" description="Coenzyme PQQ synthesis protein F-like C-terminal lobe" evidence="13">
    <location>
        <begin position="797"/>
        <end position="896"/>
    </location>
</feature>
<evidence type="ECO:0000256" key="8">
    <source>
        <dbReference type="RuleBase" id="RU004447"/>
    </source>
</evidence>
<dbReference type="SUPFAM" id="SSF63411">
    <property type="entry name" value="LuxS/MPP-like metallohydrolase"/>
    <property type="match status" value="4"/>
</dbReference>
<dbReference type="Pfam" id="PF05193">
    <property type="entry name" value="Peptidase_M16_C"/>
    <property type="match status" value="1"/>
</dbReference>
<keyword evidence="7" id="KW-0482">Metalloprotease</keyword>
<dbReference type="InterPro" id="IPR011765">
    <property type="entry name" value="Pept_M16_N"/>
</dbReference>
<dbReference type="GO" id="GO:0004222">
    <property type="term" value="F:metalloendopeptidase activity"/>
    <property type="evidence" value="ECO:0007669"/>
    <property type="project" value="UniProtKB-EC"/>
</dbReference>
<dbReference type="InterPro" id="IPR054734">
    <property type="entry name" value="PqqF-like_C_4"/>
</dbReference>
<evidence type="ECO:0000259" key="13">
    <source>
        <dbReference type="Pfam" id="PF22456"/>
    </source>
</evidence>
<evidence type="ECO:0000256" key="6">
    <source>
        <dbReference type="ARBA" id="ARBA00022833"/>
    </source>
</evidence>
<dbReference type="EMBL" id="PDCK01000043">
    <property type="protein sequence ID" value="PRQ34785.1"/>
    <property type="molecule type" value="Genomic_DNA"/>
</dbReference>
<evidence type="ECO:0000259" key="12">
    <source>
        <dbReference type="Pfam" id="PF16187"/>
    </source>
</evidence>
<protein>
    <submittedName>
        <fullName evidence="14">Putative insulysin</fullName>
        <ecNumber evidence="14">3.4.24.56</ecNumber>
    </submittedName>
</protein>
<name>A0A2P6QKT2_ROSCH</name>
<evidence type="ECO:0000256" key="1">
    <source>
        <dbReference type="ARBA" id="ARBA00001947"/>
    </source>
</evidence>
<keyword evidence="5 14" id="KW-0378">Hydrolase</keyword>
<dbReference type="Pfam" id="PF16187">
    <property type="entry name" value="Peptidase_M16_M"/>
    <property type="match status" value="1"/>
</dbReference>
<dbReference type="AlphaFoldDB" id="A0A2P6QKT2"/>
<dbReference type="GO" id="GO:0046872">
    <property type="term" value="F:metal ion binding"/>
    <property type="evidence" value="ECO:0007669"/>
    <property type="project" value="UniProtKB-KW"/>
</dbReference>
<evidence type="ECO:0000256" key="3">
    <source>
        <dbReference type="ARBA" id="ARBA00022670"/>
    </source>
</evidence>
<dbReference type="Proteomes" id="UP000238479">
    <property type="component" value="Chromosome 5"/>
</dbReference>
<accession>A0A2P6QKT2</accession>
<dbReference type="STRING" id="74649.A0A2P6QKT2"/>
<organism evidence="14 15">
    <name type="scientific">Rosa chinensis</name>
    <name type="common">China rose</name>
    <dbReference type="NCBI Taxonomy" id="74649"/>
    <lineage>
        <taxon>Eukaryota</taxon>
        <taxon>Viridiplantae</taxon>
        <taxon>Streptophyta</taxon>
        <taxon>Embryophyta</taxon>
        <taxon>Tracheophyta</taxon>
        <taxon>Spermatophyta</taxon>
        <taxon>Magnoliopsida</taxon>
        <taxon>eudicotyledons</taxon>
        <taxon>Gunneridae</taxon>
        <taxon>Pentapetalae</taxon>
        <taxon>rosids</taxon>
        <taxon>fabids</taxon>
        <taxon>Rosales</taxon>
        <taxon>Rosaceae</taxon>
        <taxon>Rosoideae</taxon>
        <taxon>Rosoideae incertae sedis</taxon>
        <taxon>Rosa</taxon>
    </lineage>
</organism>
<evidence type="ECO:0000256" key="5">
    <source>
        <dbReference type="ARBA" id="ARBA00022801"/>
    </source>
</evidence>
<dbReference type="PROSITE" id="PS00143">
    <property type="entry name" value="INSULINASE"/>
    <property type="match status" value="1"/>
</dbReference>
<dbReference type="Gene3D" id="3.30.830.10">
    <property type="entry name" value="Metalloenzyme, LuxS/M16 peptidase-like"/>
    <property type="match status" value="4"/>
</dbReference>
<dbReference type="FunFam" id="3.30.830.10:FF:000003">
    <property type="entry name" value="Insulin-degrading enzyme"/>
    <property type="match status" value="1"/>
</dbReference>
<dbReference type="FunFam" id="3.30.830.10:FF:000005">
    <property type="entry name" value="nardilysin isoform X1"/>
    <property type="match status" value="1"/>
</dbReference>
<evidence type="ECO:0000259" key="11">
    <source>
        <dbReference type="Pfam" id="PF05193"/>
    </source>
</evidence>
<dbReference type="Pfam" id="PF22456">
    <property type="entry name" value="PqqF-like_C_4"/>
    <property type="match status" value="1"/>
</dbReference>
<keyword evidence="4" id="KW-0479">Metal-binding</keyword>
<evidence type="ECO:0000259" key="10">
    <source>
        <dbReference type="Pfam" id="PF00675"/>
    </source>
</evidence>
<reference evidence="14 15" key="1">
    <citation type="journal article" date="2018" name="Nat. Genet.">
        <title>The Rosa genome provides new insights in the design of modern roses.</title>
        <authorList>
            <person name="Bendahmane M."/>
        </authorList>
    </citation>
    <scope>NUCLEOTIDE SEQUENCE [LARGE SCALE GENOMIC DNA]</scope>
    <source>
        <strain evidence="15">cv. Old Blush</strain>
    </source>
</reference>
<gene>
    <name evidence="14" type="ORF">RchiOBHm_Chr5g0072931</name>
</gene>
<feature type="domain" description="Peptidase M16 N-terminal" evidence="10">
    <location>
        <begin position="67"/>
        <end position="196"/>
    </location>
</feature>
<comment type="caution">
    <text evidence="14">The sequence shown here is derived from an EMBL/GenBank/DDBJ whole genome shotgun (WGS) entry which is preliminary data.</text>
</comment>
<evidence type="ECO:0000313" key="15">
    <source>
        <dbReference type="Proteomes" id="UP000238479"/>
    </source>
</evidence>
<dbReference type="InterPro" id="IPR007863">
    <property type="entry name" value="Peptidase_M16_C"/>
</dbReference>
<evidence type="ECO:0000256" key="4">
    <source>
        <dbReference type="ARBA" id="ARBA00022723"/>
    </source>
</evidence>
<dbReference type="Pfam" id="PF00675">
    <property type="entry name" value="Peptidase_M16"/>
    <property type="match status" value="1"/>
</dbReference>
<dbReference type="FunFam" id="3.30.830.10:FF:000012">
    <property type="entry name" value="Protease 3"/>
    <property type="match status" value="1"/>
</dbReference>
<proteinExistence type="inferred from homology"/>
<dbReference type="FunFam" id="3.30.830.10:FF:000030">
    <property type="entry name" value="Insulin-degrading enzyme"/>
    <property type="match status" value="1"/>
</dbReference>